<protein>
    <recommendedName>
        <fullName evidence="5">PRA1 family protein</fullName>
    </recommendedName>
</protein>
<feature type="chain" id="PRO_5030940657" description="PRA1 family protein" evidence="3">
    <location>
        <begin position="23"/>
        <end position="560"/>
    </location>
</feature>
<keyword evidence="2" id="KW-0812">Transmembrane</keyword>
<keyword evidence="1" id="KW-0175">Coiled coil</keyword>
<proteinExistence type="predicted"/>
<reference evidence="4" key="1">
    <citation type="submission" date="2021-01" db="EMBL/GenBank/DDBJ databases">
        <authorList>
            <person name="Corre E."/>
            <person name="Pelletier E."/>
            <person name="Niang G."/>
            <person name="Scheremetjew M."/>
            <person name="Finn R."/>
            <person name="Kale V."/>
            <person name="Holt S."/>
            <person name="Cochrane G."/>
            <person name="Meng A."/>
            <person name="Brown T."/>
            <person name="Cohen L."/>
        </authorList>
    </citation>
    <scope>NUCLEOTIDE SEQUENCE</scope>
    <source>
        <strain evidence="4">CCMP826</strain>
    </source>
</reference>
<keyword evidence="2" id="KW-1133">Transmembrane helix</keyword>
<dbReference type="AlphaFoldDB" id="A0A7S2HFA3"/>
<feature type="transmembrane region" description="Helical" evidence="2">
    <location>
        <begin position="436"/>
        <end position="456"/>
    </location>
</feature>
<feature type="transmembrane region" description="Helical" evidence="2">
    <location>
        <begin position="395"/>
        <end position="416"/>
    </location>
</feature>
<evidence type="ECO:0008006" key="5">
    <source>
        <dbReference type="Google" id="ProtNLM"/>
    </source>
</evidence>
<feature type="transmembrane region" description="Helical" evidence="2">
    <location>
        <begin position="462"/>
        <end position="481"/>
    </location>
</feature>
<dbReference type="EMBL" id="HBGV01008186">
    <property type="protein sequence ID" value="CAD9488217.1"/>
    <property type="molecule type" value="Transcribed_RNA"/>
</dbReference>
<name>A0A7S2HFA3_9STRA</name>
<accession>A0A7S2HFA3</accession>
<feature type="coiled-coil region" evidence="1">
    <location>
        <begin position="169"/>
        <end position="196"/>
    </location>
</feature>
<evidence type="ECO:0000256" key="2">
    <source>
        <dbReference type="SAM" id="Phobius"/>
    </source>
</evidence>
<keyword evidence="3" id="KW-0732">Signal</keyword>
<feature type="signal peptide" evidence="3">
    <location>
        <begin position="1"/>
        <end position="22"/>
    </location>
</feature>
<organism evidence="4">
    <name type="scientific">Helicotheca tamesis</name>
    <dbReference type="NCBI Taxonomy" id="374047"/>
    <lineage>
        <taxon>Eukaryota</taxon>
        <taxon>Sar</taxon>
        <taxon>Stramenopiles</taxon>
        <taxon>Ochrophyta</taxon>
        <taxon>Bacillariophyta</taxon>
        <taxon>Mediophyceae</taxon>
        <taxon>Lithodesmiophycidae</taxon>
        <taxon>Lithodesmiales</taxon>
        <taxon>Lithodesmiaceae</taxon>
        <taxon>Helicotheca</taxon>
    </lineage>
</organism>
<evidence type="ECO:0000256" key="3">
    <source>
        <dbReference type="SAM" id="SignalP"/>
    </source>
</evidence>
<evidence type="ECO:0000256" key="1">
    <source>
        <dbReference type="SAM" id="Coils"/>
    </source>
</evidence>
<sequence length="560" mass="62869">MARYSHLIMYAMAYLTSTAVMAMQSPSFAQVQEAIKNQINPFEEHKRLRSKTFLACGENAATLCQEKPPMITMMPTPLMPFAEDPLMKLLLSPPSSQMGGSPLILEEIALLGQPDESGDDSRGSSEDEDFGFVMVSSSPVAYDPVDALVDDMMRTVLSMRMEPPPSLHITSELESIAEEEEQMEEAEGNEMDAQAFEQVFDTLVQSMLGHSAAAAEAIASSEEQQEEDLPFPLLDMYDPVALMNKLKQKGEDIIQESADSADNQENEEEEMKTRLARRLTQIDSNDNNTRRRLQMNDSTEEIIMISMIPVTTTRTTPQIQLAPPSTSRSPARATRINIGYGDSIDKCIWKYYREQPQNLTPYCAASMSDLEQVTTSLTERYHFLMGIQYSRWSNFFLLSAFLMSYIILMYFLYYLLFGEDEEEQQQEDEEEEEESCLSIVFHSIIFVAVGLVIAIISVLDPAFVVLMCAAVLLLSGVHNCLEGFCICINNCDEEEQEEHNLEQYVLVTDHDEETYNSSHYPAMTTKDRDANTTATTVTDALGDNNVAYEGVPVSMPVQAV</sequence>
<evidence type="ECO:0000313" key="4">
    <source>
        <dbReference type="EMBL" id="CAD9488217.1"/>
    </source>
</evidence>
<gene>
    <name evidence="4" type="ORF">HTAM1171_LOCUS5056</name>
</gene>
<keyword evidence="2" id="KW-0472">Membrane</keyword>